<evidence type="ECO:0000313" key="9">
    <source>
        <dbReference type="Proteomes" id="UP000028702"/>
    </source>
</evidence>
<keyword evidence="8" id="KW-0966">Cell projection</keyword>
<dbReference type="STRING" id="1333998.M2A_1758"/>
<gene>
    <name evidence="8" type="ORF">M2A_1758</name>
</gene>
<feature type="transmembrane region" description="Helical" evidence="7">
    <location>
        <begin position="12"/>
        <end position="32"/>
    </location>
</feature>
<keyword evidence="6 7" id="KW-0472">Membrane</keyword>
<keyword evidence="8" id="KW-0282">Flagellum</keyword>
<evidence type="ECO:0000313" key="8">
    <source>
        <dbReference type="EMBL" id="GAK45259.1"/>
    </source>
</evidence>
<evidence type="ECO:0000256" key="7">
    <source>
        <dbReference type="SAM" id="Phobius"/>
    </source>
</evidence>
<dbReference type="eggNOG" id="COG1684">
    <property type="taxonomic scope" value="Bacteria"/>
</dbReference>
<dbReference type="PANTHER" id="PTHR30065:SF8">
    <property type="entry name" value="FLAGELLAR BIOSYNTHETIC PROTEIN FLIR"/>
    <property type="match status" value="1"/>
</dbReference>
<evidence type="ECO:0000256" key="4">
    <source>
        <dbReference type="ARBA" id="ARBA00022692"/>
    </source>
</evidence>
<reference evidence="8 9" key="1">
    <citation type="submission" date="2014-07" db="EMBL/GenBank/DDBJ databases">
        <title>Tepidicaulis marinum gen. nov., sp. nov., a novel marine bacterium denitrifying nitrate to nitrous oxide strictly under microaerobic conditions.</title>
        <authorList>
            <person name="Takeuchi M."/>
            <person name="Yamagishi T."/>
            <person name="Kamagata Y."/>
            <person name="Oshima K."/>
            <person name="Hattori M."/>
            <person name="Katayama T."/>
            <person name="Hanada S."/>
            <person name="Tamaki H."/>
            <person name="Marumo K."/>
            <person name="Maeda H."/>
            <person name="Nedachi M."/>
            <person name="Iwasaki W."/>
            <person name="Suwa Y."/>
            <person name="Sakata S."/>
        </authorList>
    </citation>
    <scope>NUCLEOTIDE SEQUENCE [LARGE SCALE GENOMIC DNA]</scope>
    <source>
        <strain evidence="8 9">MA2</strain>
    </source>
</reference>
<dbReference type="Pfam" id="PF01311">
    <property type="entry name" value="Bac_export_1"/>
    <property type="match status" value="1"/>
</dbReference>
<comment type="similarity">
    <text evidence="2">Belongs to the FliR/MopE/SpaR family.</text>
</comment>
<comment type="caution">
    <text evidence="8">The sequence shown here is derived from an EMBL/GenBank/DDBJ whole genome shotgun (WGS) entry which is preliminary data.</text>
</comment>
<keyword evidence="9" id="KW-1185">Reference proteome</keyword>
<dbReference type="RefSeq" id="WP_045445993.1">
    <property type="nucleotide sequence ID" value="NZ_BBIO01000008.1"/>
</dbReference>
<feature type="transmembrane region" description="Helical" evidence="7">
    <location>
        <begin position="70"/>
        <end position="93"/>
    </location>
</feature>
<evidence type="ECO:0000256" key="6">
    <source>
        <dbReference type="ARBA" id="ARBA00023136"/>
    </source>
</evidence>
<proteinExistence type="inferred from homology"/>
<accession>A0A081BB41</accession>
<dbReference type="AlphaFoldDB" id="A0A081BB41"/>
<feature type="transmembrane region" description="Helical" evidence="7">
    <location>
        <begin position="214"/>
        <end position="242"/>
    </location>
</feature>
<comment type="subcellular location">
    <subcellularLocation>
        <location evidence="1">Cell membrane</location>
        <topology evidence="1">Multi-pass membrane protein</topology>
    </subcellularLocation>
</comment>
<dbReference type="EMBL" id="BBIO01000008">
    <property type="protein sequence ID" value="GAK45259.1"/>
    <property type="molecule type" value="Genomic_DNA"/>
</dbReference>
<evidence type="ECO:0000256" key="1">
    <source>
        <dbReference type="ARBA" id="ARBA00004651"/>
    </source>
</evidence>
<dbReference type="GO" id="GO:0006605">
    <property type="term" value="P:protein targeting"/>
    <property type="evidence" value="ECO:0007669"/>
    <property type="project" value="InterPro"/>
</dbReference>
<feature type="transmembrane region" description="Helical" evidence="7">
    <location>
        <begin position="129"/>
        <end position="148"/>
    </location>
</feature>
<name>A0A081BB41_9HYPH</name>
<keyword evidence="5 7" id="KW-1133">Transmembrane helix</keyword>
<evidence type="ECO:0000256" key="5">
    <source>
        <dbReference type="ARBA" id="ARBA00022989"/>
    </source>
</evidence>
<organism evidence="8 9">
    <name type="scientific">Tepidicaulis marinus</name>
    <dbReference type="NCBI Taxonomy" id="1333998"/>
    <lineage>
        <taxon>Bacteria</taxon>
        <taxon>Pseudomonadati</taxon>
        <taxon>Pseudomonadota</taxon>
        <taxon>Alphaproteobacteria</taxon>
        <taxon>Hyphomicrobiales</taxon>
        <taxon>Parvibaculaceae</taxon>
        <taxon>Tepidicaulis</taxon>
    </lineage>
</organism>
<feature type="transmembrane region" description="Helical" evidence="7">
    <location>
        <begin position="180"/>
        <end position="202"/>
    </location>
</feature>
<dbReference type="PRINTS" id="PR00953">
    <property type="entry name" value="TYPE3IMRPROT"/>
</dbReference>
<keyword evidence="4 7" id="KW-0812">Transmembrane</keyword>
<keyword evidence="8" id="KW-0969">Cilium</keyword>
<protein>
    <submittedName>
        <fullName evidence="8">Flagellar biosynthesis protein FliR</fullName>
    </submittedName>
</protein>
<evidence type="ECO:0000256" key="3">
    <source>
        <dbReference type="ARBA" id="ARBA00022475"/>
    </source>
</evidence>
<keyword evidence="3" id="KW-1003">Cell membrane</keyword>
<evidence type="ECO:0000256" key="2">
    <source>
        <dbReference type="ARBA" id="ARBA00009772"/>
    </source>
</evidence>
<dbReference type="InterPro" id="IPR002010">
    <property type="entry name" value="T3SS_IM_R"/>
</dbReference>
<feature type="transmembrane region" description="Helical" evidence="7">
    <location>
        <begin position="44"/>
        <end position="64"/>
    </location>
</feature>
<dbReference type="Proteomes" id="UP000028702">
    <property type="component" value="Unassembled WGS sequence"/>
</dbReference>
<sequence>MEGLQLFAQQQVFLFMLVFARTGTAVLLMPGFGERIIPRQIRLVLALAISFVALPLAPVTHLALPANLGLLFSAIGGEFLIGAFIGAATRVIFSALHMGGQLIGQSMGLSALVPEAAAGFGGSTATTNLLVMCGMTMIFVADLHILMIEAMVSSYRLFRPAEIPDMAGLAEDFIHVMSRAFLLAVKFASPFLIVAFLFNLGLGLTNRLMQSLPVFFVGMPFLLATGFLVLFATTAAIMLSFADSMSTWLNSFAT</sequence>
<dbReference type="PANTHER" id="PTHR30065">
    <property type="entry name" value="FLAGELLAR BIOSYNTHETIC PROTEIN FLIR"/>
    <property type="match status" value="1"/>
</dbReference>
<dbReference type="GO" id="GO:0005886">
    <property type="term" value="C:plasma membrane"/>
    <property type="evidence" value="ECO:0007669"/>
    <property type="project" value="UniProtKB-SubCell"/>
</dbReference>